<dbReference type="PROSITE" id="PS51318">
    <property type="entry name" value="TAT"/>
    <property type="match status" value="1"/>
</dbReference>
<dbReference type="CDD" id="cd07720">
    <property type="entry name" value="OPHC2-like_MBL-fold"/>
    <property type="match status" value="1"/>
</dbReference>
<dbReference type="EMBL" id="QKQS01000025">
    <property type="protein sequence ID" value="PZA10164.1"/>
    <property type="molecule type" value="Genomic_DNA"/>
</dbReference>
<dbReference type="AlphaFoldDB" id="A0A323UBJ2"/>
<sequence length="329" mass="35413">MDLTRRHALTATAALAAVPLLRSAPVQAAAPAADKQAPSYYRYRVGDAQVNVISDGINTFPLSDGFVTNVMKDEVSEALEAAFLPKDKISIQFAPLVINTGGKLVVVDTGNGPGAFASSKGNVGQFASNMAAAGFDPKAVDLVVISHFHSDHINGLLDASGKSAFPNADVLVPAAEWKYFMDDGEMSRAPSGRIQNVFQTARKVFDTGLNKKVTPYEWGKDVAQGLLAVETRGHTPGHTSFVLSSGSDKVFIQSDVTNLPALFVTHPAWHLMFDQDPAMAETTRRKTYDMLAAEKMRVQGFHFPFPAMGHVAKDGDGYRLVPAPWKPVL</sequence>
<proteinExistence type="inferred from homology"/>
<name>A0A323UBJ2_RHOPL</name>
<keyword evidence="4" id="KW-0862">Zinc</keyword>
<evidence type="ECO:0000256" key="4">
    <source>
        <dbReference type="ARBA" id="ARBA00022833"/>
    </source>
</evidence>
<evidence type="ECO:0000256" key="5">
    <source>
        <dbReference type="SAM" id="SignalP"/>
    </source>
</evidence>
<dbReference type="InterPro" id="IPR006311">
    <property type="entry name" value="TAT_signal"/>
</dbReference>
<dbReference type="PANTHER" id="PTHR42978">
    <property type="entry name" value="QUORUM-QUENCHING LACTONASE YTNP-RELATED-RELATED"/>
    <property type="match status" value="1"/>
</dbReference>
<dbReference type="Proteomes" id="UP000248134">
    <property type="component" value="Unassembled WGS sequence"/>
</dbReference>
<feature type="chain" id="PRO_5016349932" evidence="5">
    <location>
        <begin position="29"/>
        <end position="329"/>
    </location>
</feature>
<accession>A0A323UBJ2</accession>
<dbReference type="Gene3D" id="3.60.15.10">
    <property type="entry name" value="Ribonuclease Z/Hydroxyacylglutathione hydrolase-like"/>
    <property type="match status" value="1"/>
</dbReference>
<protein>
    <submittedName>
        <fullName evidence="7">MBL fold metallo-hydrolase</fullName>
    </submittedName>
</protein>
<dbReference type="SMART" id="SM00849">
    <property type="entry name" value="Lactamase_B"/>
    <property type="match status" value="1"/>
</dbReference>
<dbReference type="SUPFAM" id="SSF56281">
    <property type="entry name" value="Metallo-hydrolase/oxidoreductase"/>
    <property type="match status" value="1"/>
</dbReference>
<dbReference type="GO" id="GO:0046872">
    <property type="term" value="F:metal ion binding"/>
    <property type="evidence" value="ECO:0007669"/>
    <property type="project" value="UniProtKB-KW"/>
</dbReference>
<comment type="similarity">
    <text evidence="1">Belongs to the metallo-beta-lactamase superfamily.</text>
</comment>
<comment type="caution">
    <text evidence="7">The sequence shown here is derived from an EMBL/GenBank/DDBJ whole genome shotgun (WGS) entry which is preliminary data.</text>
</comment>
<dbReference type="GO" id="GO:0016787">
    <property type="term" value="F:hydrolase activity"/>
    <property type="evidence" value="ECO:0007669"/>
    <property type="project" value="UniProtKB-KW"/>
</dbReference>
<evidence type="ECO:0000313" key="8">
    <source>
        <dbReference type="Proteomes" id="UP000248134"/>
    </source>
</evidence>
<dbReference type="OrthoDB" id="9773738at2"/>
<dbReference type="InterPro" id="IPR051013">
    <property type="entry name" value="MBL_superfamily_lactonases"/>
</dbReference>
<evidence type="ECO:0000256" key="1">
    <source>
        <dbReference type="ARBA" id="ARBA00007749"/>
    </source>
</evidence>
<evidence type="ECO:0000313" key="7">
    <source>
        <dbReference type="EMBL" id="PZA10164.1"/>
    </source>
</evidence>
<keyword evidence="2" id="KW-0479">Metal-binding</keyword>
<dbReference type="InterPro" id="IPR036866">
    <property type="entry name" value="RibonucZ/Hydroxyglut_hydro"/>
</dbReference>
<dbReference type="Pfam" id="PF00753">
    <property type="entry name" value="Lactamase_B"/>
    <property type="match status" value="1"/>
</dbReference>
<gene>
    <name evidence="7" type="ORF">DNX69_20325</name>
</gene>
<evidence type="ECO:0000256" key="3">
    <source>
        <dbReference type="ARBA" id="ARBA00022801"/>
    </source>
</evidence>
<dbReference type="RefSeq" id="WP_110787818.1">
    <property type="nucleotide sequence ID" value="NZ_QKQS01000025.1"/>
</dbReference>
<evidence type="ECO:0000259" key="6">
    <source>
        <dbReference type="SMART" id="SM00849"/>
    </source>
</evidence>
<keyword evidence="3 7" id="KW-0378">Hydrolase</keyword>
<dbReference type="InterPro" id="IPR001279">
    <property type="entry name" value="Metallo-B-lactamas"/>
</dbReference>
<keyword evidence="5" id="KW-0732">Signal</keyword>
<reference evidence="7 8" key="1">
    <citation type="submission" date="2018-06" db="EMBL/GenBank/DDBJ databases">
        <title>Draft Whole-Genome Sequence of the purple photosynthetic bacterium Rhodospeudomonas palustris XCP.</title>
        <authorList>
            <person name="Rayyan A."/>
            <person name="Meyer T.E."/>
            <person name="Kyndt J.A."/>
        </authorList>
    </citation>
    <scope>NUCLEOTIDE SEQUENCE [LARGE SCALE GENOMIC DNA]</scope>
    <source>
        <strain evidence="7 8">XCP</strain>
    </source>
</reference>
<organism evidence="7 8">
    <name type="scientific">Rhodopseudomonas palustris</name>
    <dbReference type="NCBI Taxonomy" id="1076"/>
    <lineage>
        <taxon>Bacteria</taxon>
        <taxon>Pseudomonadati</taxon>
        <taxon>Pseudomonadota</taxon>
        <taxon>Alphaproteobacteria</taxon>
        <taxon>Hyphomicrobiales</taxon>
        <taxon>Nitrobacteraceae</taxon>
        <taxon>Rhodopseudomonas</taxon>
    </lineage>
</organism>
<evidence type="ECO:0000256" key="2">
    <source>
        <dbReference type="ARBA" id="ARBA00022723"/>
    </source>
</evidence>
<feature type="signal peptide" evidence="5">
    <location>
        <begin position="1"/>
        <end position="28"/>
    </location>
</feature>
<feature type="domain" description="Metallo-beta-lactamase" evidence="6">
    <location>
        <begin position="91"/>
        <end position="302"/>
    </location>
</feature>
<dbReference type="PANTHER" id="PTHR42978:SF6">
    <property type="entry name" value="QUORUM-QUENCHING LACTONASE YTNP-RELATED"/>
    <property type="match status" value="1"/>
</dbReference>